<feature type="domain" description="Phage tail tape measure protein" evidence="4">
    <location>
        <begin position="279"/>
        <end position="474"/>
    </location>
</feature>
<evidence type="ECO:0000259" key="4">
    <source>
        <dbReference type="Pfam" id="PF10145"/>
    </source>
</evidence>
<dbReference type="Gene3D" id="1.10.287.1490">
    <property type="match status" value="1"/>
</dbReference>
<dbReference type="SUPFAM" id="SSF57997">
    <property type="entry name" value="Tropomyosin"/>
    <property type="match status" value="1"/>
</dbReference>
<sequence length="1197" mass="130938">MSKETESTTKWKVDISDLKASMAQARREIKLSNAEFKNATAGMDDWGSSADGLGAKLRSLDKNIDAQRSILEALKQQYQMVCEEQGETSKAAQDLQIKIENQSAVVKNSEKQRDKYRQQLDDITNASKDSDSEVDKLTKTISEQEKELDDLKRQYQESALSKGQDSEATKELGQKISGLSTDLQTNKDKLKDAAYAGDELSDALDDAGDSAKHSEGGFTILKGAIASLAADAIRAAIDGFKELATESERASTSFSASTGISASKMKVYNDQMKELYKNNYGDSLDDIAESMGEVKRQTNELDPSKLKDFTRDAIALRDTFGWDIQESVRSAKMLMDQFGISSEEAYNLLAQGAQNGLDKNGDLLDSINEYAVHYEQMGYSAEEFFNSLQNGTLDGTFSVDKLGDAMKEFGIRTKDTAQATTEGFELLGLDADKMREAFAKGGESARDATAKTINALFSMDDQVKQNQAGVDLFGTMWEDLGKDGVQSLTMVNGSADKTKKTMQEINKVKYSDIGNQFKELGRSVKTDLLMPLAEQTLPILKDGVQWTIKNLPTIIPVVETVGAALAAAFTVKTIVGFKDDIIHTGEALFDLGDKVPLVGDAMSSLGASIAANPWIALATAITGVTLAIGGLLIKSALENDEHRKNMEAIQEEINARNDLREAQEEQLSANLGEIENTQSLYSELKNLVDGNGKLKGKYEDRVKFILNDLNQALGTEMELNDGVITGYKDLSGSIDNMLAKKRAEIILEAQLPAYKEAVTKSIEAQTKANELSAQISDNNMQKKQLETELLKTYGEEWYKNADAVKSSTAQQMAMLTDDTVKKQEELNKQNELLKGYHEDIDSYEVNSMRLQSGKPEQIAKIETDVIASKSQSYADQKEMLTAQLEFEKGSLKELKEKYKQTGDETLLEMIKSKEAKIENTQKELEGMKSTVDEKKPGIVGTFADMARQAVKALDKKEESKDKGKKNADGFASGAESKESTAYNAGATLVNGMLSGIGGKNKDVQNKGEKSGEKFKDGAESVSMFGVGKNYVIGISNGTGAIDIFSVGWDIGNAIKRGTKSALDEHSPSKEGEKIMDFYMQGLGGGAYKNMHKVLDPIDDMGISMIRKTKEAAAAASDALSSAFSGISAANNELTIKQVQLMQVAAPKNTGSEAVEQMPQPVFNQYNYSPKALSRREIYRQTNSAFNFYNMMSRGGKK</sequence>
<evidence type="ECO:0000256" key="3">
    <source>
        <dbReference type="SAM" id="MobiDB-lite"/>
    </source>
</evidence>
<dbReference type="GO" id="GO:0005856">
    <property type="term" value="C:cytoskeleton"/>
    <property type="evidence" value="ECO:0007669"/>
    <property type="project" value="TreeGrafter"/>
</dbReference>
<gene>
    <name evidence="5" type="primary">smc_4</name>
    <name evidence="5" type="ORF">CILFYP12_04284</name>
</gene>
<dbReference type="InterPro" id="IPR010090">
    <property type="entry name" value="Phage_tape_meas"/>
</dbReference>
<feature type="region of interest" description="Disordered" evidence="3">
    <location>
        <begin position="108"/>
        <end position="137"/>
    </location>
</feature>
<feature type="region of interest" description="Disordered" evidence="3">
    <location>
        <begin position="952"/>
        <end position="976"/>
    </location>
</feature>
<feature type="compositionally biased region" description="Basic and acidic residues" evidence="3">
    <location>
        <begin position="952"/>
        <end position="967"/>
    </location>
</feature>
<dbReference type="RefSeq" id="WP_156346957.1">
    <property type="nucleotide sequence ID" value="NZ_BAABXQ010000006.1"/>
</dbReference>
<keyword evidence="1 2" id="KW-0175">Coiled coil</keyword>
<proteinExistence type="predicted"/>
<evidence type="ECO:0000256" key="1">
    <source>
        <dbReference type="ARBA" id="ARBA00023054"/>
    </source>
</evidence>
<evidence type="ECO:0000313" key="5">
    <source>
        <dbReference type="EMBL" id="VYT52441.1"/>
    </source>
</evidence>
<feature type="coiled-coil region" evidence="2">
    <location>
        <begin position="877"/>
        <end position="930"/>
    </location>
</feature>
<dbReference type="PANTHER" id="PTHR32083:SF0">
    <property type="entry name" value="CILIA AND FLAGELLA-ASSOCIATED PROTEIN 58"/>
    <property type="match status" value="1"/>
</dbReference>
<dbReference type="AlphaFoldDB" id="A0A6N2XDM9"/>
<accession>A0A6N2XDM9</accession>
<feature type="compositionally biased region" description="Basic and acidic residues" evidence="3">
    <location>
        <begin position="108"/>
        <end position="120"/>
    </location>
</feature>
<dbReference type="Pfam" id="PF10145">
    <property type="entry name" value="PhageMin_Tail"/>
    <property type="match status" value="1"/>
</dbReference>
<reference evidence="5" key="1">
    <citation type="submission" date="2019-11" db="EMBL/GenBank/DDBJ databases">
        <authorList>
            <person name="Feng L."/>
        </authorList>
    </citation>
    <scope>NUCLEOTIDE SEQUENCE</scope>
    <source>
        <strain evidence="5">CinnocuumLFYP12</strain>
    </source>
</reference>
<feature type="coiled-coil region" evidence="2">
    <location>
        <begin position="632"/>
        <end position="666"/>
    </location>
</feature>
<feature type="compositionally biased region" description="Basic and acidic residues" evidence="3">
    <location>
        <begin position="128"/>
        <end position="137"/>
    </location>
</feature>
<name>A0A6N2XDM9_CLOIN</name>
<evidence type="ECO:0000256" key="2">
    <source>
        <dbReference type="SAM" id="Coils"/>
    </source>
</evidence>
<dbReference type="PANTHER" id="PTHR32083">
    <property type="entry name" value="CILIA AND FLAGELLA-ASSOCIATED PROTEIN 58-RELATED"/>
    <property type="match status" value="1"/>
</dbReference>
<organism evidence="5">
    <name type="scientific">Clostridium innocuum</name>
    <dbReference type="NCBI Taxonomy" id="1522"/>
    <lineage>
        <taxon>Bacteria</taxon>
        <taxon>Bacillati</taxon>
        <taxon>Bacillota</taxon>
        <taxon>Clostridia</taxon>
        <taxon>Eubacteriales</taxon>
        <taxon>Clostridiaceae</taxon>
        <taxon>Clostridium</taxon>
    </lineage>
</organism>
<protein>
    <submittedName>
        <fullName evidence="5">Chromosome partition protein Smc</fullName>
    </submittedName>
</protein>
<dbReference type="EMBL" id="CACRTE010000058">
    <property type="protein sequence ID" value="VYT52441.1"/>
    <property type="molecule type" value="Genomic_DNA"/>
</dbReference>